<reference evidence="4" key="1">
    <citation type="submission" date="2023-06" db="EMBL/GenBank/DDBJ databases">
        <title>Genomic of Agaribacillus aureum.</title>
        <authorList>
            <person name="Wang G."/>
        </authorList>
    </citation>
    <scope>NUCLEOTIDE SEQUENCE</scope>
    <source>
        <strain evidence="4">BMA12</strain>
    </source>
</reference>
<keyword evidence="5" id="KW-1185">Reference proteome</keyword>
<dbReference type="InterPro" id="IPR045659">
    <property type="entry name" value="LptD_2"/>
</dbReference>
<sequence length="898" mass="101267">MYKFNYAFIGLFLLIAHVSYSQEKPPDSVNLKPIEAVTDTTTVESDSLATQPEQTGDLSTLIKYVSSDSQSLDVVTQTIHLYRNAKITYGDIELSGDYIAIDFINESVLAKPGVDSTGKIIGHPVFKQGAAEYTTDSIRYNFKTKKAIIYNVITEQGEGFLLGDKVKKNQYDDLFIADGRFCPCETPVAGTYIKSKKIKVVPKKKILVGPAQLFIGDVPTPLFIPFGMFPSPKEKASGVRIPTYGEEQRRGFFLRNGGYYWAINDYIDLDVLGSIYSKGGVGTSITSTYKKRYRYNGNFNFSYEKIVSGDEEDSVALNTFWIRWSHTPQSRGTGRFSASVNAGTSSYNENVVQSVERNTTAQFSSNVTYSKTFNRTPINIAMSARHNQNVATGVVNMTFPDFSLNMSRINPFKKKGSNGSKWYEKINFSYRFNSTVQISNNRVSSATGFDVLNENPLNDSIIGFNFDNADLLLDRAKIGGKHIIPVSTTFKLFKYFTLSPSFNYEELWYPNKLDYFFDENANAVRIDTIRKFSRAYSYSGGVSLNTNVYGTYQFKEGKRVQAIRHTIRPSLSFSYSPDFSKEEFGFYKNVQTDTSGTERLISRFDRFVFGSPQAGESGAISLSISNNLEMKTIPKNDTTGKPVKVSLIDNFGLSTSYNLVADSFNLSNINLTLRTKLFNKKVNLATSATVDPYIYQLLEPITVNENGTKTVVQRRVNDFAWNNGGGLGQITSARLSLGTSLNPKSNKKNTGNNNDRDTGLNDELERQQESARPEDLGYINGDPGLYVDFDVPWDLRVTYTLNYSKRGFQDAVIAQGIRFNGNIKLTPKWDIGFSSGYDIEKKEFTQTRMDVTRDLNCWMMVFNWTPFGRFTSYAFTVRIKSALLKDLKYYKRKSFFDQ</sequence>
<dbReference type="Pfam" id="PF19838">
    <property type="entry name" value="LptD_2"/>
    <property type="match status" value="1"/>
</dbReference>
<feature type="chain" id="PRO_5046747972" evidence="2">
    <location>
        <begin position="22"/>
        <end position="898"/>
    </location>
</feature>
<comment type="caution">
    <text evidence="4">The sequence shown here is derived from an EMBL/GenBank/DDBJ whole genome shotgun (WGS) entry which is preliminary data.</text>
</comment>
<dbReference type="InterPro" id="IPR050218">
    <property type="entry name" value="LptD"/>
</dbReference>
<proteinExistence type="predicted"/>
<organism evidence="4 5">
    <name type="scientific">Agaribacillus aureus</name>
    <dbReference type="NCBI Taxonomy" id="3051825"/>
    <lineage>
        <taxon>Bacteria</taxon>
        <taxon>Pseudomonadati</taxon>
        <taxon>Bacteroidota</taxon>
        <taxon>Cytophagia</taxon>
        <taxon>Cytophagales</taxon>
        <taxon>Splendidivirgaceae</taxon>
        <taxon>Agaribacillus</taxon>
    </lineage>
</organism>
<evidence type="ECO:0000259" key="3">
    <source>
        <dbReference type="Pfam" id="PF19838"/>
    </source>
</evidence>
<evidence type="ECO:0000313" key="5">
    <source>
        <dbReference type="Proteomes" id="UP001172083"/>
    </source>
</evidence>
<feature type="compositionally biased region" description="Polar residues" evidence="1">
    <location>
        <begin position="738"/>
        <end position="753"/>
    </location>
</feature>
<evidence type="ECO:0000313" key="4">
    <source>
        <dbReference type="EMBL" id="MDN5216574.1"/>
    </source>
</evidence>
<name>A0ABT8LFK8_9BACT</name>
<feature type="signal peptide" evidence="2">
    <location>
        <begin position="1"/>
        <end position="21"/>
    </location>
</feature>
<dbReference type="Proteomes" id="UP001172083">
    <property type="component" value="Unassembled WGS sequence"/>
</dbReference>
<evidence type="ECO:0000256" key="2">
    <source>
        <dbReference type="SAM" id="SignalP"/>
    </source>
</evidence>
<dbReference type="PANTHER" id="PTHR30189:SF1">
    <property type="entry name" value="LPS-ASSEMBLY PROTEIN LPTD"/>
    <property type="match status" value="1"/>
</dbReference>
<dbReference type="PANTHER" id="PTHR30189">
    <property type="entry name" value="LPS-ASSEMBLY PROTEIN"/>
    <property type="match status" value="1"/>
</dbReference>
<keyword evidence="2" id="KW-0732">Signal</keyword>
<evidence type="ECO:0000256" key="1">
    <source>
        <dbReference type="SAM" id="MobiDB-lite"/>
    </source>
</evidence>
<accession>A0ABT8LFK8</accession>
<dbReference type="RefSeq" id="WP_346761908.1">
    <property type="nucleotide sequence ID" value="NZ_JAUJEB010000009.1"/>
</dbReference>
<gene>
    <name evidence="4" type="ORF">QQ020_31180</name>
</gene>
<protein>
    <submittedName>
        <fullName evidence="4">LPS assembly protein LptD</fullName>
    </submittedName>
</protein>
<feature type="domain" description="LPS-assembly protein LptD central" evidence="3">
    <location>
        <begin position="206"/>
        <end position="693"/>
    </location>
</feature>
<dbReference type="EMBL" id="JAUJEB010000009">
    <property type="protein sequence ID" value="MDN5216574.1"/>
    <property type="molecule type" value="Genomic_DNA"/>
</dbReference>
<feature type="region of interest" description="Disordered" evidence="1">
    <location>
        <begin position="738"/>
        <end position="760"/>
    </location>
</feature>